<feature type="coiled-coil region" evidence="1">
    <location>
        <begin position="17"/>
        <end position="44"/>
    </location>
</feature>
<protein>
    <recommendedName>
        <fullName evidence="4">Phosphate-selective porin O and P</fullName>
    </recommendedName>
</protein>
<name>A0A918XHZ3_9GAMM</name>
<organism evidence="2 3">
    <name type="scientific">Parahalioglobus pacificus</name>
    <dbReference type="NCBI Taxonomy" id="930806"/>
    <lineage>
        <taxon>Bacteria</taxon>
        <taxon>Pseudomonadati</taxon>
        <taxon>Pseudomonadota</taxon>
        <taxon>Gammaproteobacteria</taxon>
        <taxon>Cellvibrionales</taxon>
        <taxon>Halieaceae</taxon>
        <taxon>Parahalioglobus</taxon>
    </lineage>
</organism>
<reference evidence="2" key="1">
    <citation type="journal article" date="2014" name="Int. J. Syst. Evol. Microbiol.">
        <title>Complete genome sequence of Corynebacterium casei LMG S-19264T (=DSM 44701T), isolated from a smear-ripened cheese.</title>
        <authorList>
            <consortium name="US DOE Joint Genome Institute (JGI-PGF)"/>
            <person name="Walter F."/>
            <person name="Albersmeier A."/>
            <person name="Kalinowski J."/>
            <person name="Ruckert C."/>
        </authorList>
    </citation>
    <scope>NUCLEOTIDE SEQUENCE</scope>
    <source>
        <strain evidence="2">KCTC 23430</strain>
    </source>
</reference>
<gene>
    <name evidence="2" type="ORF">GCM10007053_17610</name>
</gene>
<evidence type="ECO:0000256" key="1">
    <source>
        <dbReference type="SAM" id="Coils"/>
    </source>
</evidence>
<dbReference type="EMBL" id="BMYM01000001">
    <property type="protein sequence ID" value="GHD32847.1"/>
    <property type="molecule type" value="Genomic_DNA"/>
</dbReference>
<sequence>MTAVLLVLSQPGHCQSIEELEARVDTLKRALGQAEQELAEARDSGVLLPTKAVATDGAEESTPTTNGVRLGPITLGGAVRVNYVYGDYETQDGGPSRGGEGGNVELDTFRINATLDYENLIGALEYRWYTANAGENYNFLHTGWLGYRFDDNSEVIVGLNRVPFGAGPYGISQSWFFDQHYYVGLSDDPDLGLRYSFSHSEWAFDIGYYWRSDPSFSGRSEDSARYGYDTVRWRETVESGGTVSFDDRRNGYREKNQFNARAITEIGGDRWRHRVGASLQVGELDGSGVDDGDHRAVAVHSVSERDNLTVGLQLSRYQFDVDADNSWGGDELIPFGAYDFAWPMASDAWVPAASVSYRIDTPTLPWLDYVLPYLEYSAILKGADNLNDSELFILGSGWAAGGWYIYTDLAYSNGNLFVGNRSDDFARIDGVGDWGINGNDRWNYRLNVNLGYYY</sequence>
<dbReference type="AlphaFoldDB" id="A0A918XHZ3"/>
<proteinExistence type="predicted"/>
<keyword evidence="1" id="KW-0175">Coiled coil</keyword>
<evidence type="ECO:0000313" key="2">
    <source>
        <dbReference type="EMBL" id="GHD32847.1"/>
    </source>
</evidence>
<dbReference type="Proteomes" id="UP000644693">
    <property type="component" value="Unassembled WGS sequence"/>
</dbReference>
<comment type="caution">
    <text evidence="2">The sequence shown here is derived from an EMBL/GenBank/DDBJ whole genome shotgun (WGS) entry which is preliminary data.</text>
</comment>
<reference evidence="2" key="2">
    <citation type="submission" date="2020-09" db="EMBL/GenBank/DDBJ databases">
        <authorList>
            <person name="Sun Q."/>
            <person name="Kim S."/>
        </authorList>
    </citation>
    <scope>NUCLEOTIDE SEQUENCE</scope>
    <source>
        <strain evidence="2">KCTC 23430</strain>
    </source>
</reference>
<accession>A0A918XHZ3</accession>
<dbReference type="SUPFAM" id="SSF56935">
    <property type="entry name" value="Porins"/>
    <property type="match status" value="1"/>
</dbReference>
<evidence type="ECO:0008006" key="4">
    <source>
        <dbReference type="Google" id="ProtNLM"/>
    </source>
</evidence>
<keyword evidence="3" id="KW-1185">Reference proteome</keyword>
<evidence type="ECO:0000313" key="3">
    <source>
        <dbReference type="Proteomes" id="UP000644693"/>
    </source>
</evidence>